<comment type="similarity">
    <text evidence="7 10">Belongs to the fluoride channel Fluc/FEX (TC 1.A.43) family.</text>
</comment>
<dbReference type="RefSeq" id="WP_032525142.1">
    <property type="nucleotide sequence ID" value="NZ_JNAH01000008.1"/>
</dbReference>
<dbReference type="GO" id="GO:0034220">
    <property type="term" value="P:monoatomic ion transmembrane transport"/>
    <property type="evidence" value="ECO:0007669"/>
    <property type="project" value="UniProtKB-KW"/>
</dbReference>
<comment type="catalytic activity">
    <reaction evidence="8">
        <text>fluoride(in) = fluoride(out)</text>
        <dbReference type="Rhea" id="RHEA:76159"/>
        <dbReference type="ChEBI" id="CHEBI:17051"/>
    </reaction>
    <physiologicalReaction direction="left-to-right" evidence="8">
        <dbReference type="Rhea" id="RHEA:76160"/>
    </physiologicalReaction>
</comment>
<keyword evidence="4 10" id="KW-1133">Transmembrane helix</keyword>
<keyword evidence="3 10" id="KW-0812">Transmembrane</keyword>
<dbReference type="Pfam" id="PF02537">
    <property type="entry name" value="CRCB"/>
    <property type="match status" value="1"/>
</dbReference>
<feature type="transmembrane region" description="Helical" evidence="10">
    <location>
        <begin position="28"/>
        <end position="46"/>
    </location>
</feature>
<feature type="transmembrane region" description="Helical" evidence="10">
    <location>
        <begin position="84"/>
        <end position="104"/>
    </location>
</feature>
<evidence type="ECO:0000256" key="2">
    <source>
        <dbReference type="ARBA" id="ARBA00022475"/>
    </source>
</evidence>
<keyword evidence="2 10" id="KW-1003">Cell membrane</keyword>
<comment type="caution">
    <text evidence="11">The sequence shown here is derived from an EMBL/GenBank/DDBJ whole genome shotgun (WGS) entry which is preliminary data.</text>
</comment>
<dbReference type="OrthoDB" id="541524at2"/>
<dbReference type="AlphaFoldDB" id="A0A0A1ZC23"/>
<comment type="function">
    <text evidence="9">Fluoride-specific ion channel. Important for reducing fluoride concentration in the cell, thus reducing its toxicity.</text>
</comment>
<evidence type="ECO:0000313" key="11">
    <source>
        <dbReference type="EMBL" id="KGF85694.1"/>
    </source>
</evidence>
<evidence type="ECO:0000256" key="8">
    <source>
        <dbReference type="ARBA" id="ARBA00035585"/>
    </source>
</evidence>
<evidence type="ECO:0000256" key="10">
    <source>
        <dbReference type="RuleBase" id="RU004340"/>
    </source>
</evidence>
<evidence type="ECO:0000256" key="9">
    <source>
        <dbReference type="ARBA" id="ARBA00049940"/>
    </source>
</evidence>
<reference evidence="12" key="1">
    <citation type="journal article" date="2014" name="Sci. Data">
        <title>Genomes of diverse isolates of the marine cyanobacterium Prochlorococcus.</title>
        <authorList>
            <person name="Biller S."/>
            <person name="Berube P."/>
            <person name="Thompson J."/>
            <person name="Kelly L."/>
            <person name="Roggensack S."/>
            <person name="Awad L."/>
            <person name="Roache-Johnson K."/>
            <person name="Ding H."/>
            <person name="Giovannoni S.J."/>
            <person name="Moore L.R."/>
            <person name="Chisholm S.W."/>
        </authorList>
    </citation>
    <scope>NUCLEOTIDE SEQUENCE [LARGE SCALE GENOMIC DNA]</scope>
    <source>
        <strain evidence="12">GP2</strain>
    </source>
</reference>
<comment type="subcellular location">
    <subcellularLocation>
        <location evidence="1">Cell membrane</location>
        <topology evidence="1">Multi-pass membrane protein</topology>
    </subcellularLocation>
</comment>
<sequence length="109" mass="12535">MSIKNFIYVLLACYAATFLRLLIDNNLIISIVGSFLFGLIISKNLNSVTKKILLTGFFSCFTSFSGFIYFLYEILNQGNWIKFIIFLNLIITINLFTMLFGVWISSKFT</sequence>
<evidence type="ECO:0000256" key="1">
    <source>
        <dbReference type="ARBA" id="ARBA00004651"/>
    </source>
</evidence>
<evidence type="ECO:0000256" key="4">
    <source>
        <dbReference type="ARBA" id="ARBA00022989"/>
    </source>
</evidence>
<dbReference type="EMBL" id="JNAH01000008">
    <property type="protein sequence ID" value="KGF85694.1"/>
    <property type="molecule type" value="Genomic_DNA"/>
</dbReference>
<dbReference type="GO" id="GO:0005886">
    <property type="term" value="C:plasma membrane"/>
    <property type="evidence" value="ECO:0007669"/>
    <property type="project" value="UniProtKB-SubCell"/>
</dbReference>
<feature type="transmembrane region" description="Helical" evidence="10">
    <location>
        <begin position="6"/>
        <end position="23"/>
    </location>
</feature>
<dbReference type="InterPro" id="IPR003691">
    <property type="entry name" value="FluC"/>
</dbReference>
<evidence type="ECO:0000256" key="7">
    <source>
        <dbReference type="ARBA" id="ARBA00035120"/>
    </source>
</evidence>
<evidence type="ECO:0000256" key="3">
    <source>
        <dbReference type="ARBA" id="ARBA00022692"/>
    </source>
</evidence>
<keyword evidence="6" id="KW-0813">Transport</keyword>
<evidence type="ECO:0000256" key="6">
    <source>
        <dbReference type="ARBA" id="ARBA00023303"/>
    </source>
</evidence>
<organism evidence="11 12">
    <name type="scientific">Prochlorococcus marinus str. GP2</name>
    <dbReference type="NCBI Taxonomy" id="59925"/>
    <lineage>
        <taxon>Bacteria</taxon>
        <taxon>Bacillati</taxon>
        <taxon>Cyanobacteriota</taxon>
        <taxon>Cyanophyceae</taxon>
        <taxon>Synechococcales</taxon>
        <taxon>Prochlorococcaceae</taxon>
        <taxon>Prochlorococcus</taxon>
    </lineage>
</organism>
<proteinExistence type="inferred from homology"/>
<name>A0A0A1ZC23_PROMR</name>
<feature type="transmembrane region" description="Helical" evidence="10">
    <location>
        <begin position="52"/>
        <end position="72"/>
    </location>
</feature>
<dbReference type="STRING" id="59925.EU91_1797"/>
<keyword evidence="5 10" id="KW-0472">Membrane</keyword>
<keyword evidence="6" id="KW-0407">Ion channel</keyword>
<protein>
    <recommendedName>
        <fullName evidence="10">Fluoride-specific ion channel</fullName>
    </recommendedName>
</protein>
<keyword evidence="6" id="KW-0406">Ion transport</keyword>
<gene>
    <name evidence="11" type="ORF">EU91_1797</name>
</gene>
<accession>A0A0A1ZC23</accession>
<evidence type="ECO:0000256" key="5">
    <source>
        <dbReference type="ARBA" id="ARBA00023136"/>
    </source>
</evidence>
<dbReference type="Proteomes" id="UP000030598">
    <property type="component" value="Unassembled WGS sequence"/>
</dbReference>
<evidence type="ECO:0000313" key="12">
    <source>
        <dbReference type="Proteomes" id="UP000030598"/>
    </source>
</evidence>